<evidence type="ECO:0000256" key="6">
    <source>
        <dbReference type="ARBA" id="ARBA00022989"/>
    </source>
</evidence>
<feature type="transmembrane region" description="Helical" evidence="8">
    <location>
        <begin position="314"/>
        <end position="333"/>
    </location>
</feature>
<dbReference type="EMBL" id="UGPB01000001">
    <property type="protein sequence ID" value="STY28872.1"/>
    <property type="molecule type" value="Genomic_DNA"/>
</dbReference>
<dbReference type="GO" id="GO:0005886">
    <property type="term" value="C:plasma membrane"/>
    <property type="evidence" value="ECO:0007669"/>
    <property type="project" value="UniProtKB-SubCell"/>
</dbReference>
<dbReference type="PANTHER" id="PTHR33908">
    <property type="entry name" value="MANNOSYLTRANSFERASE YKCB-RELATED"/>
    <property type="match status" value="1"/>
</dbReference>
<feature type="transmembrane region" description="Helical" evidence="8">
    <location>
        <begin position="205"/>
        <end position="224"/>
    </location>
</feature>
<dbReference type="STRING" id="1122170.GCA_000701265_01969"/>
<keyword evidence="7 8" id="KW-0472">Membrane</keyword>
<evidence type="ECO:0000313" key="10">
    <source>
        <dbReference type="EMBL" id="STY28872.1"/>
    </source>
</evidence>
<comment type="subcellular location">
    <subcellularLocation>
        <location evidence="1">Cell membrane</location>
        <topology evidence="1">Multi-pass membrane protein</topology>
    </subcellularLocation>
</comment>
<dbReference type="Pfam" id="PF13231">
    <property type="entry name" value="PMT_2"/>
    <property type="match status" value="1"/>
</dbReference>
<name>A0A378LSQ8_9GAMM</name>
<keyword evidence="11" id="KW-1185">Reference proteome</keyword>
<keyword evidence="4" id="KW-0808">Transferase</keyword>
<feature type="domain" description="Glycosyltransferase RgtA/B/C/D-like" evidence="9">
    <location>
        <begin position="62"/>
        <end position="222"/>
    </location>
</feature>
<evidence type="ECO:0000256" key="5">
    <source>
        <dbReference type="ARBA" id="ARBA00022692"/>
    </source>
</evidence>
<dbReference type="Proteomes" id="UP000255297">
    <property type="component" value="Unassembled WGS sequence"/>
</dbReference>
<keyword evidence="3" id="KW-0328">Glycosyltransferase</keyword>
<keyword evidence="5 8" id="KW-0812">Transmembrane</keyword>
<feature type="transmembrane region" description="Helical" evidence="8">
    <location>
        <begin position="113"/>
        <end position="136"/>
    </location>
</feature>
<dbReference type="InterPro" id="IPR050297">
    <property type="entry name" value="LipidA_mod_glycosyltrf_83"/>
</dbReference>
<feature type="transmembrane region" description="Helical" evidence="8">
    <location>
        <begin position="81"/>
        <end position="101"/>
    </location>
</feature>
<evidence type="ECO:0000256" key="4">
    <source>
        <dbReference type="ARBA" id="ARBA00022679"/>
    </source>
</evidence>
<dbReference type="AlphaFoldDB" id="A0A378LSQ8"/>
<evidence type="ECO:0000256" key="7">
    <source>
        <dbReference type="ARBA" id="ARBA00023136"/>
    </source>
</evidence>
<keyword evidence="2" id="KW-1003">Cell membrane</keyword>
<feature type="transmembrane region" description="Helical" evidence="8">
    <location>
        <begin position="26"/>
        <end position="51"/>
    </location>
</feature>
<dbReference type="InterPro" id="IPR038731">
    <property type="entry name" value="RgtA/B/C-like"/>
</dbReference>
<evidence type="ECO:0000256" key="1">
    <source>
        <dbReference type="ARBA" id="ARBA00004651"/>
    </source>
</evidence>
<gene>
    <name evidence="10" type="ORF">NCTC11532_01049</name>
</gene>
<dbReference type="PANTHER" id="PTHR33908:SF11">
    <property type="entry name" value="MEMBRANE PROTEIN"/>
    <property type="match status" value="1"/>
</dbReference>
<dbReference type="GO" id="GO:0009103">
    <property type="term" value="P:lipopolysaccharide biosynthetic process"/>
    <property type="evidence" value="ECO:0007669"/>
    <property type="project" value="UniProtKB-ARBA"/>
</dbReference>
<evidence type="ECO:0000259" key="9">
    <source>
        <dbReference type="Pfam" id="PF13231"/>
    </source>
</evidence>
<dbReference type="GO" id="GO:0016763">
    <property type="term" value="F:pentosyltransferase activity"/>
    <property type="evidence" value="ECO:0007669"/>
    <property type="project" value="TreeGrafter"/>
</dbReference>
<sequence>MTVQLIKITEGNGDYMWNEKAAKPLLIFYIGFLFLATFFIVPTITSFYYYAWGKHLAWSYFDGPPMIAYFFHASQLLFGNTYFSINIIGFLCLMLGGFFIYKTGCLMHNERTGFISALIWIALPTTTESIFVRVLYDAPLNLFTILSVYYFARHISSKRVLDLYLCALFLGAMILSKYTAVVTVAGLFFYVIFSQQRQLFKSVHFYLACLLIILIVSPVIYWNINHNWISITYLLNFHSQTQNNTTVLHSFLELLGSLIVNYSVFLILSLWGLYQYQQIKNSDNNLILELNFVVLIVGLVFWISATLLGGDARVVYLTPLGMNLALISGYVITRFNYQRLFHLVYSCFLCFSILMILINSWPIANYLKKGRAYTVLQKAINEPEVLKKGQPVVTGYYTNAAALNFFMPHEPVYAIPCGDINQYQYWGDAFLKSLSKGQIDKISYVDFRDTKSCAERFFNHCHSVATLAHHKIIPVIHKLTKPIFLYVYECSSPRIQTPDAKTDNKVG</sequence>
<feature type="transmembrane region" description="Helical" evidence="8">
    <location>
        <begin position="254"/>
        <end position="274"/>
    </location>
</feature>
<evidence type="ECO:0000256" key="2">
    <source>
        <dbReference type="ARBA" id="ARBA00022475"/>
    </source>
</evidence>
<accession>A0A378LSQ8</accession>
<feature type="transmembrane region" description="Helical" evidence="8">
    <location>
        <begin position="286"/>
        <end position="308"/>
    </location>
</feature>
<feature type="transmembrane region" description="Helical" evidence="8">
    <location>
        <begin position="340"/>
        <end position="361"/>
    </location>
</feature>
<evidence type="ECO:0000313" key="11">
    <source>
        <dbReference type="Proteomes" id="UP000255297"/>
    </source>
</evidence>
<evidence type="ECO:0000256" key="3">
    <source>
        <dbReference type="ARBA" id="ARBA00022676"/>
    </source>
</evidence>
<proteinExistence type="predicted"/>
<feature type="transmembrane region" description="Helical" evidence="8">
    <location>
        <begin position="167"/>
        <end position="193"/>
    </location>
</feature>
<protein>
    <submittedName>
        <fullName evidence="10">Dolichol monophosphate mannose synthase</fullName>
    </submittedName>
</protein>
<evidence type="ECO:0000256" key="8">
    <source>
        <dbReference type="SAM" id="Phobius"/>
    </source>
</evidence>
<reference evidence="10 11" key="1">
    <citation type="submission" date="2018-06" db="EMBL/GenBank/DDBJ databases">
        <authorList>
            <consortium name="Pathogen Informatics"/>
            <person name="Doyle S."/>
        </authorList>
    </citation>
    <scope>NUCLEOTIDE SEQUENCE [LARGE SCALE GENOMIC DNA]</scope>
    <source>
        <strain evidence="10 11">NCTC11532</strain>
    </source>
</reference>
<keyword evidence="6 8" id="KW-1133">Transmembrane helix</keyword>
<organism evidence="10 11">
    <name type="scientific">Legionella wadsworthii</name>
    <dbReference type="NCBI Taxonomy" id="28088"/>
    <lineage>
        <taxon>Bacteria</taxon>
        <taxon>Pseudomonadati</taxon>
        <taxon>Pseudomonadota</taxon>
        <taxon>Gammaproteobacteria</taxon>
        <taxon>Legionellales</taxon>
        <taxon>Legionellaceae</taxon>
        <taxon>Legionella</taxon>
    </lineage>
</organism>